<dbReference type="SUPFAM" id="SSF51735">
    <property type="entry name" value="NAD(P)-binding Rossmann-fold domains"/>
    <property type="match status" value="1"/>
</dbReference>
<dbReference type="InterPro" id="IPR013131">
    <property type="entry name" value="Mannitol_DH_N"/>
</dbReference>
<dbReference type="InterPro" id="IPR036291">
    <property type="entry name" value="NAD(P)-bd_dom_sf"/>
</dbReference>
<evidence type="ECO:0000259" key="3">
    <source>
        <dbReference type="Pfam" id="PF08125"/>
    </source>
</evidence>
<comment type="caution">
    <text evidence="4">The sequence shown here is derived from an EMBL/GenBank/DDBJ whole genome shotgun (WGS) entry which is preliminary data.</text>
</comment>
<evidence type="ECO:0000313" key="4">
    <source>
        <dbReference type="EMBL" id="MBB4614780.1"/>
    </source>
</evidence>
<dbReference type="GO" id="GO:0008866">
    <property type="term" value="F:fructuronate reductase activity"/>
    <property type="evidence" value="ECO:0007669"/>
    <property type="project" value="UniProtKB-EC"/>
</dbReference>
<dbReference type="Gene3D" id="1.10.1040.10">
    <property type="entry name" value="N-(1-d-carboxylethyl)-l-norvaline Dehydrogenase, domain 2"/>
    <property type="match status" value="1"/>
</dbReference>
<dbReference type="PRINTS" id="PR00084">
    <property type="entry name" value="MTLDHDRGNASE"/>
</dbReference>
<evidence type="ECO:0000259" key="2">
    <source>
        <dbReference type="Pfam" id="PF01232"/>
    </source>
</evidence>
<dbReference type="AlphaFoldDB" id="A0A7W7EWX7"/>
<accession>A0A7W7EWX7</accession>
<dbReference type="Proteomes" id="UP000538566">
    <property type="component" value="Unassembled WGS sequence"/>
</dbReference>
<dbReference type="InterPro" id="IPR008927">
    <property type="entry name" value="6-PGluconate_DH-like_C_sf"/>
</dbReference>
<feature type="domain" description="Mannitol dehydrogenase C-terminal" evidence="3">
    <location>
        <begin position="275"/>
        <end position="416"/>
    </location>
</feature>
<sequence length="469" mass="50412">MKRLSPGTLAALPAEVARPLYDREAQKVGIVHFGIGAFHRAHQAWYTDAAMNEGDADWAITGISLRSAGVARQMNPQGGLYTVAEQSAEGARLRIVGSVRNVLVASEEPDAVIAAVAAPSTHIVSLTVTEKGYCRSADGTLDFDLAHSLSFYYFVTQGLLARAKAGLGGVTLLSCDNLADNGAKLHALMLQYLDRHEPDLVPWFEANCTCPSTMIDRIVPATTDEDRAMVAKALGGLSDEACVVTEPFSQWVIEDRFAGPRPRWEAVGAQLVSEVGPYETAKLRMLNGAHSLLAYCGLKAGYEYVHEAIADPALRQLATSLMHEEAAPTITPAPGQDLAAYAEALIARFANPCLNHRLIQIAMDGSQKIPQRWLETLAESAAQGRTCPAILTAISAWIHHLSGANGPVDDPMAASLSLIVRRYLSGRDAAEALFSAAGPLSGYWHPTPEDLDYVGRHADIRPVQTTLLQ</sequence>
<dbReference type="EC" id="1.1.1.57" evidence="4"/>
<keyword evidence="1 4" id="KW-0560">Oxidoreductase</keyword>
<keyword evidence="5" id="KW-1185">Reference proteome</keyword>
<organism evidence="4 5">
    <name type="scientific">Novosphingobium taihuense</name>
    <dbReference type="NCBI Taxonomy" id="260085"/>
    <lineage>
        <taxon>Bacteria</taxon>
        <taxon>Pseudomonadati</taxon>
        <taxon>Pseudomonadota</taxon>
        <taxon>Alphaproteobacteria</taxon>
        <taxon>Sphingomonadales</taxon>
        <taxon>Sphingomonadaceae</taxon>
        <taxon>Novosphingobium</taxon>
    </lineage>
</organism>
<feature type="domain" description="Mannitol dehydrogenase N-terminal" evidence="2">
    <location>
        <begin position="29"/>
        <end position="265"/>
    </location>
</feature>
<dbReference type="SUPFAM" id="SSF48179">
    <property type="entry name" value="6-phosphogluconate dehydrogenase C-terminal domain-like"/>
    <property type="match status" value="1"/>
</dbReference>
<gene>
    <name evidence="4" type="ORF">GGR37_003070</name>
</gene>
<dbReference type="PANTHER" id="PTHR43362:SF1">
    <property type="entry name" value="MANNITOL DEHYDROGENASE 2-RELATED"/>
    <property type="match status" value="1"/>
</dbReference>
<evidence type="ECO:0000313" key="5">
    <source>
        <dbReference type="Proteomes" id="UP000538566"/>
    </source>
</evidence>
<protein>
    <submittedName>
        <fullName evidence="4">Fructuronate reductase</fullName>
        <ecNumber evidence="4">1.1.1.57</ecNumber>
    </submittedName>
</protein>
<reference evidence="4 5" key="1">
    <citation type="submission" date="2020-08" db="EMBL/GenBank/DDBJ databases">
        <title>Genomic Encyclopedia of Type Strains, Phase IV (KMG-IV): sequencing the most valuable type-strain genomes for metagenomic binning, comparative biology and taxonomic classification.</title>
        <authorList>
            <person name="Goeker M."/>
        </authorList>
    </citation>
    <scope>NUCLEOTIDE SEQUENCE [LARGE SCALE GENOMIC DNA]</scope>
    <source>
        <strain evidence="4 5">DSM 17507</strain>
    </source>
</reference>
<dbReference type="PANTHER" id="PTHR43362">
    <property type="entry name" value="MANNITOL DEHYDROGENASE DSF1-RELATED"/>
    <property type="match status" value="1"/>
</dbReference>
<proteinExistence type="predicted"/>
<dbReference type="Pfam" id="PF08125">
    <property type="entry name" value="Mannitol_dh_C"/>
    <property type="match status" value="1"/>
</dbReference>
<dbReference type="Pfam" id="PF01232">
    <property type="entry name" value="Mannitol_dh"/>
    <property type="match status" value="1"/>
</dbReference>
<dbReference type="Gene3D" id="3.40.50.720">
    <property type="entry name" value="NAD(P)-binding Rossmann-like Domain"/>
    <property type="match status" value="1"/>
</dbReference>
<dbReference type="EMBL" id="JACHOA010000006">
    <property type="protein sequence ID" value="MBB4614780.1"/>
    <property type="molecule type" value="Genomic_DNA"/>
</dbReference>
<dbReference type="InterPro" id="IPR013118">
    <property type="entry name" value="Mannitol_DH_C"/>
</dbReference>
<dbReference type="RefSeq" id="WP_258537025.1">
    <property type="nucleotide sequence ID" value="NZ_JACHOA010000006.1"/>
</dbReference>
<dbReference type="InterPro" id="IPR000669">
    <property type="entry name" value="Mannitol_DH"/>
</dbReference>
<dbReference type="InterPro" id="IPR050988">
    <property type="entry name" value="Mannitol_DH/Oxidoreductase"/>
</dbReference>
<name>A0A7W7EWX7_9SPHN</name>
<dbReference type="InterPro" id="IPR013328">
    <property type="entry name" value="6PGD_dom2"/>
</dbReference>
<evidence type="ECO:0000256" key="1">
    <source>
        <dbReference type="ARBA" id="ARBA00023002"/>
    </source>
</evidence>